<dbReference type="EMBL" id="SOMN01000003">
    <property type="protein sequence ID" value="TFE30111.1"/>
    <property type="molecule type" value="Genomic_DNA"/>
</dbReference>
<feature type="domain" description="LysM" evidence="2">
    <location>
        <begin position="102"/>
        <end position="152"/>
    </location>
</feature>
<reference evidence="3 4" key="1">
    <citation type="submission" date="2019-03" db="EMBL/GenBank/DDBJ databases">
        <title>Cohnella endophytica sp. nov., a novel endophytic bacterium isolated from bark of Sonneratia apetala.</title>
        <authorList>
            <person name="Tuo L."/>
        </authorList>
    </citation>
    <scope>NUCLEOTIDE SEQUENCE [LARGE SCALE GENOMIC DNA]</scope>
    <source>
        <strain evidence="3 4">CCTCC AB 208254</strain>
    </source>
</reference>
<keyword evidence="1" id="KW-0472">Membrane</keyword>
<keyword evidence="1" id="KW-1133">Transmembrane helix</keyword>
<dbReference type="SUPFAM" id="SSF54106">
    <property type="entry name" value="LysM domain"/>
    <property type="match status" value="1"/>
</dbReference>
<keyword evidence="1" id="KW-0812">Transmembrane</keyword>
<dbReference type="CDD" id="cd00118">
    <property type="entry name" value="LysM"/>
    <property type="match status" value="1"/>
</dbReference>
<dbReference type="PROSITE" id="PS51782">
    <property type="entry name" value="LYSM"/>
    <property type="match status" value="1"/>
</dbReference>
<dbReference type="InterPro" id="IPR018392">
    <property type="entry name" value="LysM"/>
</dbReference>
<proteinExistence type="predicted"/>
<gene>
    <name evidence="3" type="ORF">E2980_05005</name>
</gene>
<evidence type="ECO:0000259" key="2">
    <source>
        <dbReference type="PROSITE" id="PS51782"/>
    </source>
</evidence>
<feature type="transmembrane region" description="Helical" evidence="1">
    <location>
        <begin position="70"/>
        <end position="89"/>
    </location>
</feature>
<dbReference type="Pfam" id="PF01476">
    <property type="entry name" value="LysM"/>
    <property type="match status" value="1"/>
</dbReference>
<evidence type="ECO:0000313" key="4">
    <source>
        <dbReference type="Proteomes" id="UP000297900"/>
    </source>
</evidence>
<dbReference type="Proteomes" id="UP000297900">
    <property type="component" value="Unassembled WGS sequence"/>
</dbReference>
<dbReference type="OrthoDB" id="9801998at2"/>
<dbReference type="AlphaFoldDB" id="A0A4Y8M3U4"/>
<dbReference type="Gene3D" id="3.10.350.10">
    <property type="entry name" value="LysM domain"/>
    <property type="match status" value="1"/>
</dbReference>
<accession>A0A4Y8M3U4</accession>
<name>A0A4Y8M3U4_9BACL</name>
<comment type="caution">
    <text evidence="3">The sequence shown here is derived from an EMBL/GenBank/DDBJ whole genome shotgun (WGS) entry which is preliminary data.</text>
</comment>
<organism evidence="3 4">
    <name type="scientific">Cohnella luojiensis</name>
    <dbReference type="NCBI Taxonomy" id="652876"/>
    <lineage>
        <taxon>Bacteria</taxon>
        <taxon>Bacillati</taxon>
        <taxon>Bacillota</taxon>
        <taxon>Bacilli</taxon>
        <taxon>Bacillales</taxon>
        <taxon>Paenibacillaceae</taxon>
        <taxon>Cohnella</taxon>
    </lineage>
</organism>
<sequence length="158" mass="17626">MFQILLTGTYVRVTITPEQTFGVNLMVHSWVMASAAPASSIHKSSSIKLRRVEGRRSSVTQNWKMARGMFFLFAFLILFSGFALMHTFASSSEDTPATREELIISVDSGDTLWDLARTYKKDSMDTRQAVHHLLERNGLSSSSVKAGQSLIIPARMLP</sequence>
<keyword evidence="4" id="KW-1185">Reference proteome</keyword>
<evidence type="ECO:0000256" key="1">
    <source>
        <dbReference type="SAM" id="Phobius"/>
    </source>
</evidence>
<protein>
    <submittedName>
        <fullName evidence="3">LysM peptidoglycan-binding domain-containing protein</fullName>
    </submittedName>
</protein>
<dbReference type="InterPro" id="IPR036779">
    <property type="entry name" value="LysM_dom_sf"/>
</dbReference>
<dbReference type="SMART" id="SM00257">
    <property type="entry name" value="LysM"/>
    <property type="match status" value="1"/>
</dbReference>
<evidence type="ECO:0000313" key="3">
    <source>
        <dbReference type="EMBL" id="TFE30111.1"/>
    </source>
</evidence>